<protein>
    <recommendedName>
        <fullName evidence="3">DUF4304 domain-containing protein</fullName>
    </recommendedName>
</protein>
<dbReference type="EMBL" id="CP060139">
    <property type="protein sequence ID" value="QNR25950.1"/>
    <property type="molecule type" value="Genomic_DNA"/>
</dbReference>
<accession>A0A7H0VJQ2</accession>
<dbReference type="RefSeq" id="WP_210760477.1">
    <property type="nucleotide sequence ID" value="NZ_CP060139.1"/>
</dbReference>
<reference evidence="1 2" key="1">
    <citation type="submission" date="2020-08" db="EMBL/GenBank/DDBJ databases">
        <title>Croceimicrobium hydrocarbonivorans gen. nov., sp. nov., a novel marine bacterium isolated from a bacterial consortium that degrades polyethylene terephthalate.</title>
        <authorList>
            <person name="Liu R."/>
        </authorList>
    </citation>
    <scope>NUCLEOTIDE SEQUENCE [LARGE SCALE GENOMIC DNA]</scope>
    <source>
        <strain evidence="1 2">A20-9</strain>
    </source>
</reference>
<evidence type="ECO:0000313" key="1">
    <source>
        <dbReference type="EMBL" id="QNR25950.1"/>
    </source>
</evidence>
<keyword evidence="2" id="KW-1185">Reference proteome</keyword>
<evidence type="ECO:0008006" key="3">
    <source>
        <dbReference type="Google" id="ProtNLM"/>
    </source>
</evidence>
<sequence>MLRHALYSQSFRVLEPFFKKAGFSYAPLGYHFRKNEDWGWQIISLSLVQHEKQSYIDCRFGLRLNIVEQLVEPYARSLGENLANENSYECSLLNFKKEDQGHFLLSQAGDLDRLAAHIKDFFRREGFGLLSRWQKLPELHQWIGKNEMHPNPNKSLNYLHYFRALAIASLIQAPDWEHKQRLYGRLLLDSKCPLLIQDKYQEFSRQLATTALN</sequence>
<dbReference type="KEGG" id="chyd:H4K34_08925"/>
<name>A0A7H0VJQ2_9FLAO</name>
<proteinExistence type="predicted"/>
<gene>
    <name evidence="1" type="ORF">H4K34_08925</name>
</gene>
<dbReference type="Proteomes" id="UP000516305">
    <property type="component" value="Chromosome"/>
</dbReference>
<dbReference type="AlphaFoldDB" id="A0A7H0VJQ2"/>
<organism evidence="1 2">
    <name type="scientific">Croceimicrobium hydrocarbonivorans</name>
    <dbReference type="NCBI Taxonomy" id="2761580"/>
    <lineage>
        <taxon>Bacteria</taxon>
        <taxon>Pseudomonadati</taxon>
        <taxon>Bacteroidota</taxon>
        <taxon>Flavobacteriia</taxon>
        <taxon>Flavobacteriales</taxon>
        <taxon>Owenweeksiaceae</taxon>
        <taxon>Croceimicrobium</taxon>
    </lineage>
</organism>
<evidence type="ECO:0000313" key="2">
    <source>
        <dbReference type="Proteomes" id="UP000516305"/>
    </source>
</evidence>